<dbReference type="AlphaFoldDB" id="A0AA97PF93"/>
<evidence type="ECO:0000313" key="1">
    <source>
        <dbReference type="EMBL" id="ELQ32437.1"/>
    </source>
</evidence>
<gene>
    <name evidence="1" type="ORF">OOU_Y34scaffold01162g5</name>
</gene>
<proteinExistence type="predicted"/>
<reference evidence="1" key="1">
    <citation type="journal article" date="2012" name="PLoS Genet.">
        <title>Comparative analysis of the genomes of two field isolates of the rice blast fungus Magnaporthe oryzae.</title>
        <authorList>
            <person name="Xue M."/>
            <person name="Yang J."/>
            <person name="Li Z."/>
            <person name="Hu S."/>
            <person name="Yao N."/>
            <person name="Dean R.A."/>
            <person name="Zhao W."/>
            <person name="Shen M."/>
            <person name="Zhang H."/>
            <person name="Li C."/>
            <person name="Liu L."/>
            <person name="Cao L."/>
            <person name="Xu X."/>
            <person name="Xing Y."/>
            <person name="Hsiang T."/>
            <person name="Zhang Z."/>
            <person name="Xu J.R."/>
            <person name="Peng Y.L."/>
        </authorList>
    </citation>
    <scope>NUCLEOTIDE SEQUENCE</scope>
    <source>
        <strain evidence="1">Y34</strain>
    </source>
</reference>
<dbReference type="EMBL" id="JH793192">
    <property type="protein sequence ID" value="ELQ32437.1"/>
    <property type="molecule type" value="Genomic_DNA"/>
</dbReference>
<dbReference type="Proteomes" id="UP000011086">
    <property type="component" value="Unassembled WGS sequence"/>
</dbReference>
<name>A0AA97PF93_PYRO3</name>
<accession>A0AA97PF93</accession>
<organism evidence="1">
    <name type="scientific">Pyricularia oryzae (strain Y34)</name>
    <name type="common">Rice blast fungus</name>
    <name type="synonym">Magnaporthe oryzae</name>
    <dbReference type="NCBI Taxonomy" id="1143189"/>
    <lineage>
        <taxon>Eukaryota</taxon>
        <taxon>Fungi</taxon>
        <taxon>Dikarya</taxon>
        <taxon>Ascomycota</taxon>
        <taxon>Pezizomycotina</taxon>
        <taxon>Sordariomycetes</taxon>
        <taxon>Sordariomycetidae</taxon>
        <taxon>Magnaporthales</taxon>
        <taxon>Pyriculariaceae</taxon>
        <taxon>Pyricularia</taxon>
    </lineage>
</organism>
<protein>
    <submittedName>
        <fullName evidence="1">Uncharacterized protein</fullName>
    </submittedName>
</protein>
<sequence>MLLDSSPVPSSGKIMRPPTSIFWHVSGAWWALSTVALCQQFSRPITVLYIQTSVH</sequence>